<dbReference type="Proteomes" id="UP000004995">
    <property type="component" value="Unassembled WGS sequence"/>
</dbReference>
<dbReference type="EMBL" id="AGNK02005444">
    <property type="status" value="NOT_ANNOTATED_CDS"/>
    <property type="molecule type" value="Genomic_DNA"/>
</dbReference>
<dbReference type="Gramene" id="KQK87822">
    <property type="protein sequence ID" value="KQK87822"/>
    <property type="gene ID" value="SETIT_040397mg"/>
</dbReference>
<organism evidence="2 3">
    <name type="scientific">Setaria italica</name>
    <name type="common">Foxtail millet</name>
    <name type="synonym">Panicum italicum</name>
    <dbReference type="NCBI Taxonomy" id="4555"/>
    <lineage>
        <taxon>Eukaryota</taxon>
        <taxon>Viridiplantae</taxon>
        <taxon>Streptophyta</taxon>
        <taxon>Embryophyta</taxon>
        <taxon>Tracheophyta</taxon>
        <taxon>Spermatophyta</taxon>
        <taxon>Magnoliopsida</taxon>
        <taxon>Liliopsida</taxon>
        <taxon>Poales</taxon>
        <taxon>Poaceae</taxon>
        <taxon>PACMAD clade</taxon>
        <taxon>Panicoideae</taxon>
        <taxon>Panicodae</taxon>
        <taxon>Paniceae</taxon>
        <taxon>Cenchrinae</taxon>
        <taxon>Setaria</taxon>
    </lineage>
</organism>
<protein>
    <submittedName>
        <fullName evidence="2">Uncharacterized protein</fullName>
    </submittedName>
</protein>
<feature type="region of interest" description="Disordered" evidence="1">
    <location>
        <begin position="1"/>
        <end position="80"/>
    </location>
</feature>
<sequence length="80" mass="7952">MTASTALASAEIAQASAAWSGPPSAAPEPRAWWGSSAMGSMPPAPSVLGRPIPRGAAASAGPGRLLAARVRRGGPHGRRI</sequence>
<reference evidence="3" key="1">
    <citation type="journal article" date="2012" name="Nat. Biotechnol.">
        <title>Reference genome sequence of the model plant Setaria.</title>
        <authorList>
            <person name="Bennetzen J.L."/>
            <person name="Schmutz J."/>
            <person name="Wang H."/>
            <person name="Percifield R."/>
            <person name="Hawkins J."/>
            <person name="Pontaroli A.C."/>
            <person name="Estep M."/>
            <person name="Feng L."/>
            <person name="Vaughn J.N."/>
            <person name="Grimwood J."/>
            <person name="Jenkins J."/>
            <person name="Barry K."/>
            <person name="Lindquist E."/>
            <person name="Hellsten U."/>
            <person name="Deshpande S."/>
            <person name="Wang X."/>
            <person name="Wu X."/>
            <person name="Mitros T."/>
            <person name="Triplett J."/>
            <person name="Yang X."/>
            <person name="Ye C.Y."/>
            <person name="Mauro-Herrera M."/>
            <person name="Wang L."/>
            <person name="Li P."/>
            <person name="Sharma M."/>
            <person name="Sharma R."/>
            <person name="Ronald P.C."/>
            <person name="Panaud O."/>
            <person name="Kellogg E.A."/>
            <person name="Brutnell T.P."/>
            <person name="Doust A.N."/>
            <person name="Tuskan G.A."/>
            <person name="Rokhsar D."/>
            <person name="Devos K.M."/>
        </authorList>
    </citation>
    <scope>NUCLEOTIDE SEQUENCE [LARGE SCALE GENOMIC DNA]</scope>
    <source>
        <strain evidence="3">cv. Yugu1</strain>
    </source>
</reference>
<feature type="compositionally biased region" description="Basic residues" evidence="1">
    <location>
        <begin position="69"/>
        <end position="80"/>
    </location>
</feature>
<dbReference type="InParanoid" id="K4ANA0"/>
<proteinExistence type="predicted"/>
<evidence type="ECO:0000313" key="2">
    <source>
        <dbReference type="EnsemblPlants" id="KQK87822"/>
    </source>
</evidence>
<keyword evidence="3" id="KW-1185">Reference proteome</keyword>
<reference evidence="2" key="2">
    <citation type="submission" date="2018-08" db="UniProtKB">
        <authorList>
            <consortium name="EnsemblPlants"/>
        </authorList>
    </citation>
    <scope>IDENTIFICATION</scope>
    <source>
        <strain evidence="2">Yugu1</strain>
    </source>
</reference>
<dbReference type="EnsemblPlants" id="KQK87822">
    <property type="protein sequence ID" value="KQK87822"/>
    <property type="gene ID" value="SETIT_040397mg"/>
</dbReference>
<evidence type="ECO:0000313" key="3">
    <source>
        <dbReference type="Proteomes" id="UP000004995"/>
    </source>
</evidence>
<name>K4ANA0_SETIT</name>
<accession>K4ANA0</accession>
<feature type="compositionally biased region" description="Low complexity" evidence="1">
    <location>
        <begin position="1"/>
        <end position="23"/>
    </location>
</feature>
<dbReference type="AlphaFoldDB" id="K4ANA0"/>
<evidence type="ECO:0000256" key="1">
    <source>
        <dbReference type="SAM" id="MobiDB-lite"/>
    </source>
</evidence>
<feature type="compositionally biased region" description="Low complexity" evidence="1">
    <location>
        <begin position="49"/>
        <end position="68"/>
    </location>
</feature>
<dbReference type="HOGENOM" id="CLU_2594358_0_0_1"/>